<dbReference type="InterPro" id="IPR036259">
    <property type="entry name" value="MFS_trans_sf"/>
</dbReference>
<dbReference type="InterPro" id="IPR011701">
    <property type="entry name" value="MFS"/>
</dbReference>
<feature type="transmembrane region" description="Helical" evidence="1">
    <location>
        <begin position="67"/>
        <end position="88"/>
    </location>
</feature>
<evidence type="ECO:0000256" key="1">
    <source>
        <dbReference type="SAM" id="Phobius"/>
    </source>
</evidence>
<keyword evidence="1" id="KW-1133">Transmembrane helix</keyword>
<feature type="transmembrane region" description="Helical" evidence="1">
    <location>
        <begin position="133"/>
        <end position="153"/>
    </location>
</feature>
<dbReference type="Gene3D" id="1.20.1250.20">
    <property type="entry name" value="MFS general substrate transporter like domains"/>
    <property type="match status" value="2"/>
</dbReference>
<evidence type="ECO:0000313" key="3">
    <source>
        <dbReference type="Proteomes" id="UP000178925"/>
    </source>
</evidence>
<dbReference type="EMBL" id="MFGC01000003">
    <property type="protein sequence ID" value="OGF28958.1"/>
    <property type="molecule type" value="Genomic_DNA"/>
</dbReference>
<comment type="caution">
    <text evidence="2">The sequence shown here is derived from an EMBL/GenBank/DDBJ whole genome shotgun (WGS) entry which is preliminary data.</text>
</comment>
<proteinExistence type="predicted"/>
<dbReference type="GO" id="GO:0022857">
    <property type="term" value="F:transmembrane transporter activity"/>
    <property type="evidence" value="ECO:0007669"/>
    <property type="project" value="InterPro"/>
</dbReference>
<dbReference type="AlphaFoldDB" id="A0A1F5SQG1"/>
<dbReference type="InterPro" id="IPR052528">
    <property type="entry name" value="Sugar_transport-like"/>
</dbReference>
<evidence type="ECO:0000313" key="2">
    <source>
        <dbReference type="EMBL" id="OGF28958.1"/>
    </source>
</evidence>
<feature type="transmembrane region" description="Helical" evidence="1">
    <location>
        <begin position="39"/>
        <end position="60"/>
    </location>
</feature>
<dbReference type="STRING" id="1797995.A2242_01015"/>
<dbReference type="Proteomes" id="UP000178925">
    <property type="component" value="Unassembled WGS sequence"/>
</dbReference>
<organism evidence="2 3">
    <name type="scientific">Candidatus Falkowbacteria bacterium RIFOXYA2_FULL_47_9</name>
    <dbReference type="NCBI Taxonomy" id="1797995"/>
    <lineage>
        <taxon>Bacteria</taxon>
        <taxon>Candidatus Falkowiibacteriota</taxon>
    </lineage>
</organism>
<reference evidence="2 3" key="1">
    <citation type="journal article" date="2016" name="Nat. Commun.">
        <title>Thousands of microbial genomes shed light on interconnected biogeochemical processes in an aquifer system.</title>
        <authorList>
            <person name="Anantharaman K."/>
            <person name="Brown C.T."/>
            <person name="Hug L.A."/>
            <person name="Sharon I."/>
            <person name="Castelle C.J."/>
            <person name="Probst A.J."/>
            <person name="Thomas B.C."/>
            <person name="Singh A."/>
            <person name="Wilkins M.J."/>
            <person name="Karaoz U."/>
            <person name="Brodie E.L."/>
            <person name="Williams K.H."/>
            <person name="Hubbard S.S."/>
            <person name="Banfield J.F."/>
        </authorList>
    </citation>
    <scope>NUCLEOTIDE SEQUENCE [LARGE SCALE GENOMIC DNA]</scope>
</reference>
<dbReference type="Pfam" id="PF07690">
    <property type="entry name" value="MFS_1"/>
    <property type="match status" value="1"/>
</dbReference>
<feature type="transmembrane region" description="Helical" evidence="1">
    <location>
        <begin position="159"/>
        <end position="177"/>
    </location>
</feature>
<name>A0A1F5SQG1_9BACT</name>
<dbReference type="PANTHER" id="PTHR23526:SF4">
    <property type="entry name" value="INTEGRAL MEMBRANE TRANSPORT PROTEIN"/>
    <property type="match status" value="1"/>
</dbReference>
<dbReference type="PANTHER" id="PTHR23526">
    <property type="entry name" value="INTEGRAL MEMBRANE TRANSPORT PROTEIN-RELATED"/>
    <property type="match status" value="1"/>
</dbReference>
<keyword evidence="1" id="KW-0472">Membrane</keyword>
<feature type="transmembrane region" description="Helical" evidence="1">
    <location>
        <begin position="94"/>
        <end position="112"/>
    </location>
</feature>
<feature type="transmembrane region" description="Helical" evidence="1">
    <location>
        <begin position="274"/>
        <end position="292"/>
    </location>
</feature>
<protein>
    <recommendedName>
        <fullName evidence="4">Major facilitator superfamily (MFS) profile domain-containing protein</fullName>
    </recommendedName>
</protein>
<feature type="transmembrane region" description="Helical" evidence="1">
    <location>
        <begin position="210"/>
        <end position="231"/>
    </location>
</feature>
<evidence type="ECO:0008006" key="4">
    <source>
        <dbReference type="Google" id="ProtNLM"/>
    </source>
</evidence>
<keyword evidence="1" id="KW-0812">Transmembrane</keyword>
<gene>
    <name evidence="2" type="ORF">A2242_01015</name>
</gene>
<accession>A0A1F5SQG1</accession>
<sequence>MRKNKKLLIFIYLFGFLWAFAGALPSYVQSSYLEKFAGVNYVGLYWTLATFLALFAIFYFPRFIKRFHNYPAAFTILTALFVSTLVLSQSSNRWLVLLFFIVYTVSFDLLAINMDVFLKDITTTQQMGRVRTTFLTATNIAWVMAPFLMGQIASGGDYTLVYLGAALALVPAILILVSQRRNLKDGINYRSRRWADLLSAFRRNKNLTKVFTVTYFLHFFYCIMVVYTPIYLHEYKGFDWPQIGIMFTIMLVPFVILEFPAGAIADRYWGEQEILIVGLVIMMAATGSMFFIQSSNFIVWAVILFLSRVGASLVEAMQDVYFFKIVDKQDMDLINLFRDIRPAAWLSGSLCAVIILKFFPLQYLYLFLAVFLLTALRPALTLKDTK</sequence>
<dbReference type="SUPFAM" id="SSF103473">
    <property type="entry name" value="MFS general substrate transporter"/>
    <property type="match status" value="1"/>
</dbReference>
<feature type="transmembrane region" description="Helical" evidence="1">
    <location>
        <begin position="243"/>
        <end position="262"/>
    </location>
</feature>
<feature type="transmembrane region" description="Helical" evidence="1">
    <location>
        <begin position="298"/>
        <end position="322"/>
    </location>
</feature>